<dbReference type="AlphaFoldDB" id="A0A813GXV3"/>
<proteinExistence type="predicted"/>
<name>A0A813GXV3_POLGL</name>
<dbReference type="Proteomes" id="UP000654075">
    <property type="component" value="Unassembled WGS sequence"/>
</dbReference>
<feature type="compositionally biased region" description="Low complexity" evidence="1">
    <location>
        <begin position="1"/>
        <end position="21"/>
    </location>
</feature>
<comment type="caution">
    <text evidence="2">The sequence shown here is derived from an EMBL/GenBank/DDBJ whole genome shotgun (WGS) entry which is preliminary data.</text>
</comment>
<organism evidence="2 3">
    <name type="scientific">Polarella glacialis</name>
    <name type="common">Dinoflagellate</name>
    <dbReference type="NCBI Taxonomy" id="89957"/>
    <lineage>
        <taxon>Eukaryota</taxon>
        <taxon>Sar</taxon>
        <taxon>Alveolata</taxon>
        <taxon>Dinophyceae</taxon>
        <taxon>Suessiales</taxon>
        <taxon>Suessiaceae</taxon>
        <taxon>Polarella</taxon>
    </lineage>
</organism>
<feature type="non-terminal residue" evidence="2">
    <location>
        <position position="61"/>
    </location>
</feature>
<evidence type="ECO:0000313" key="3">
    <source>
        <dbReference type="Proteomes" id="UP000654075"/>
    </source>
</evidence>
<evidence type="ECO:0000313" key="2">
    <source>
        <dbReference type="EMBL" id="CAE8630114.1"/>
    </source>
</evidence>
<feature type="region of interest" description="Disordered" evidence="1">
    <location>
        <begin position="1"/>
        <end position="25"/>
    </location>
</feature>
<gene>
    <name evidence="2" type="ORF">PGLA1383_LOCUS46510</name>
</gene>
<evidence type="ECO:0000256" key="1">
    <source>
        <dbReference type="SAM" id="MobiDB-lite"/>
    </source>
</evidence>
<sequence length="61" mass="6434">HAALSSLGEGSAAAPDAAGDSSAKEQMLVEMEVPLRQMLAEMEVLLPMPAKMEIEAPLQKL</sequence>
<reference evidence="2" key="1">
    <citation type="submission" date="2021-02" db="EMBL/GenBank/DDBJ databases">
        <authorList>
            <person name="Dougan E. K."/>
            <person name="Rhodes N."/>
            <person name="Thang M."/>
            <person name="Chan C."/>
        </authorList>
    </citation>
    <scope>NUCLEOTIDE SEQUENCE</scope>
</reference>
<feature type="non-terminal residue" evidence="2">
    <location>
        <position position="1"/>
    </location>
</feature>
<protein>
    <submittedName>
        <fullName evidence="2">Uncharacterized protein</fullName>
    </submittedName>
</protein>
<keyword evidence="3" id="KW-1185">Reference proteome</keyword>
<accession>A0A813GXV3</accession>
<dbReference type="EMBL" id="CAJNNV010029788">
    <property type="protein sequence ID" value="CAE8630114.1"/>
    <property type="molecule type" value="Genomic_DNA"/>
</dbReference>